<dbReference type="GeneID" id="24795045"/>
<protein>
    <recommendedName>
        <fullName evidence="1">UPF0215 protein AFULGI_00015470</fullName>
    </recommendedName>
</protein>
<evidence type="ECO:0000313" key="2">
    <source>
        <dbReference type="EMBL" id="AIG98313.1"/>
    </source>
</evidence>
<dbReference type="HOGENOM" id="CLU_095956_1_0_2"/>
<evidence type="ECO:0000313" key="3">
    <source>
        <dbReference type="Proteomes" id="UP000028501"/>
    </source>
</evidence>
<dbReference type="PIRSF" id="PIRSF006380">
    <property type="entry name" value="UCP006380"/>
    <property type="match status" value="1"/>
</dbReference>
<dbReference type="SMR" id="A0A075WL62"/>
<organism evidence="2 3">
    <name type="scientific">Archaeoglobus fulgidus DSM 8774</name>
    <dbReference type="NCBI Taxonomy" id="1344584"/>
    <lineage>
        <taxon>Archaea</taxon>
        <taxon>Methanobacteriati</taxon>
        <taxon>Methanobacteriota</taxon>
        <taxon>Archaeoglobi</taxon>
        <taxon>Archaeoglobales</taxon>
        <taxon>Archaeoglobaceae</taxon>
        <taxon>Archaeoglobus</taxon>
    </lineage>
</organism>
<dbReference type="PANTHER" id="PTHR39518:SF2">
    <property type="entry name" value="UPF0215 PROTEIN MJ1150"/>
    <property type="match status" value="1"/>
</dbReference>
<name>A0A075WL62_ARCFL</name>
<dbReference type="Gene3D" id="3.30.2170.10">
    <property type="entry name" value="archaeoglobus fulgidus dsm 4304 superfamily"/>
    <property type="match status" value="1"/>
</dbReference>
<accession>A0A075WL62</accession>
<dbReference type="RefSeq" id="WP_010878930.1">
    <property type="nucleotide sequence ID" value="NZ_CP006577.1"/>
</dbReference>
<reference evidence="2 3" key="1">
    <citation type="submission" date="2013-07" db="EMBL/GenBank/DDBJ databases">
        <title>Genome of Archaeoglobus fulgidus.</title>
        <authorList>
            <person name="Fiebig A."/>
            <person name="Birkeland N.-K."/>
        </authorList>
    </citation>
    <scope>NUCLEOTIDE SEQUENCE [LARGE SCALE GENOMIC DNA]</scope>
    <source>
        <strain evidence="2 3">DSM 8774</strain>
    </source>
</reference>
<comment type="similarity">
    <text evidence="1">Belongs to the UPF0215 family.</text>
</comment>
<dbReference type="AlphaFoldDB" id="A0A075WL62"/>
<gene>
    <name evidence="2" type="ORF">AFULGI_00015470</name>
</gene>
<proteinExistence type="inferred from homology"/>
<dbReference type="Proteomes" id="UP000028501">
    <property type="component" value="Chromosome"/>
</dbReference>
<dbReference type="HAMAP" id="MF_00582">
    <property type="entry name" value="UPF0215"/>
    <property type="match status" value="1"/>
</dbReference>
<dbReference type="InterPro" id="IPR002802">
    <property type="entry name" value="Endo_dU"/>
</dbReference>
<dbReference type="Pfam" id="PF01949">
    <property type="entry name" value="Endo_dU"/>
    <property type="match status" value="1"/>
</dbReference>
<sequence length="181" mass="20467">MKKWRFLGIDDSFDDRKCCVVGCVTCGGYVEGFLYTEIDIDGLDATDKLISMVRRSKFREQIKCIFLPGITLGGFNLVDIQRVYRETKIPVVVVMRRKPDMEEFDSAMRNLENYELRRKIVEVAGEIHRIGDIYIQTAGLTPSEAEKLVKASLIKGNMPEPVRISHLVASAIIHGESRGKA</sequence>
<evidence type="ECO:0000256" key="1">
    <source>
        <dbReference type="HAMAP-Rule" id="MF_00582"/>
    </source>
</evidence>
<dbReference type="KEGG" id="afg:AFULGI_00015470"/>
<dbReference type="EMBL" id="CP006577">
    <property type="protein sequence ID" value="AIG98313.1"/>
    <property type="molecule type" value="Genomic_DNA"/>
</dbReference>
<dbReference type="PANTHER" id="PTHR39518">
    <property type="entry name" value="UPF0215 PROTEIN MJ1150"/>
    <property type="match status" value="1"/>
</dbReference>